<keyword evidence="1" id="KW-1133">Transmembrane helix</keyword>
<evidence type="ECO:0000313" key="4">
    <source>
        <dbReference type="EMBL" id="VFT93542.1"/>
    </source>
</evidence>
<dbReference type="EMBL" id="VJMH01005984">
    <property type="protein sequence ID" value="KAF0692086.1"/>
    <property type="molecule type" value="Genomic_DNA"/>
</dbReference>
<dbReference type="PANTHER" id="PTHR11614">
    <property type="entry name" value="PHOSPHOLIPASE-RELATED"/>
    <property type="match status" value="1"/>
</dbReference>
<dbReference type="EMBL" id="CAADRA010006005">
    <property type="protein sequence ID" value="VFT93542.1"/>
    <property type="molecule type" value="Genomic_DNA"/>
</dbReference>
<reference evidence="4 5" key="1">
    <citation type="submission" date="2019-03" db="EMBL/GenBank/DDBJ databases">
        <authorList>
            <person name="Gaulin E."/>
            <person name="Dumas B."/>
        </authorList>
    </citation>
    <scope>NUCLEOTIDE SEQUENCE [LARGE SCALE GENOMIC DNA]</scope>
    <source>
        <strain evidence="4">CBS 568.67</strain>
    </source>
</reference>
<keyword evidence="1" id="KW-0812">Transmembrane</keyword>
<dbReference type="Pfam" id="PF12146">
    <property type="entry name" value="Hydrolase_4"/>
    <property type="match status" value="1"/>
</dbReference>
<dbReference type="SUPFAM" id="SSF53474">
    <property type="entry name" value="alpha/beta-Hydrolases"/>
    <property type="match status" value="1"/>
</dbReference>
<protein>
    <submittedName>
        <fullName evidence="4">Aste57867_16777 protein</fullName>
    </submittedName>
</protein>
<feature type="transmembrane region" description="Helical" evidence="1">
    <location>
        <begin position="155"/>
        <end position="172"/>
    </location>
</feature>
<proteinExistence type="predicted"/>
<gene>
    <name evidence="4" type="primary">Aste57867_16777</name>
    <name evidence="3" type="ORF">As57867_016720</name>
    <name evidence="4" type="ORF">ASTE57867_16777</name>
</gene>
<reference evidence="3" key="2">
    <citation type="submission" date="2019-06" db="EMBL/GenBank/DDBJ databases">
        <title>Genomics analysis of Aphanomyces spp. identifies a new class of oomycete effector associated with host adaptation.</title>
        <authorList>
            <person name="Gaulin E."/>
        </authorList>
    </citation>
    <scope>NUCLEOTIDE SEQUENCE</scope>
    <source>
        <strain evidence="3">CBS 578.67</strain>
    </source>
</reference>
<dbReference type="Proteomes" id="UP000332933">
    <property type="component" value="Unassembled WGS sequence"/>
</dbReference>
<organism evidence="4 5">
    <name type="scientific">Aphanomyces stellatus</name>
    <dbReference type="NCBI Taxonomy" id="120398"/>
    <lineage>
        <taxon>Eukaryota</taxon>
        <taxon>Sar</taxon>
        <taxon>Stramenopiles</taxon>
        <taxon>Oomycota</taxon>
        <taxon>Saprolegniomycetes</taxon>
        <taxon>Saprolegniales</taxon>
        <taxon>Verrucalvaceae</taxon>
        <taxon>Aphanomyces</taxon>
    </lineage>
</organism>
<dbReference type="InterPro" id="IPR051044">
    <property type="entry name" value="MAG_DAG_Lipase"/>
</dbReference>
<accession>A0A485L838</accession>
<name>A0A485L838_9STRA</name>
<dbReference type="AlphaFoldDB" id="A0A485L838"/>
<dbReference type="InterPro" id="IPR029058">
    <property type="entry name" value="AB_hydrolase_fold"/>
</dbReference>
<feature type="domain" description="Serine aminopeptidase S33" evidence="2">
    <location>
        <begin position="79"/>
        <end position="320"/>
    </location>
</feature>
<dbReference type="OrthoDB" id="2498029at2759"/>
<sequence length="347" mass="38675">MWWVAMLGILAVLVVLVTTLLCFFGPGHEDASERAAAAPRPAELALQAVYKHDASFFVQQPNTVRIFTQYYYPHKAIRPPKAVVLYVHGLFGHSGCMTTMFEDMLRRGYVVGALDLRGHGRSSGRFGYIQDFSDSVDDILAFVKATRAKFPTRKLFLVGLSMGGLLVMHTLLRARPGLIDGSVLHAPPVMLADGVRPPAPVESIFKFLVQYVPKLPLVASPTLRTNSKSVEAQVQHERDADPLIYQGPVALGTACAILQATLTIQDEYHKIDAPFMLVHGELDRVCAIEGSERFMDVVRSEDKVFVRYPRGEHSLLEEPESFRRPFLNDIAKWIDAHADETQSVVYI</sequence>
<evidence type="ECO:0000313" key="5">
    <source>
        <dbReference type="Proteomes" id="UP000332933"/>
    </source>
</evidence>
<dbReference type="InterPro" id="IPR022742">
    <property type="entry name" value="Hydrolase_4"/>
</dbReference>
<keyword evidence="1" id="KW-0472">Membrane</keyword>
<keyword evidence="5" id="KW-1185">Reference proteome</keyword>
<evidence type="ECO:0000259" key="2">
    <source>
        <dbReference type="Pfam" id="PF12146"/>
    </source>
</evidence>
<feature type="transmembrane region" description="Helical" evidence="1">
    <location>
        <begin position="6"/>
        <end position="24"/>
    </location>
</feature>
<evidence type="ECO:0000313" key="3">
    <source>
        <dbReference type="EMBL" id="KAF0692086.1"/>
    </source>
</evidence>
<dbReference type="Gene3D" id="3.40.50.1820">
    <property type="entry name" value="alpha/beta hydrolase"/>
    <property type="match status" value="1"/>
</dbReference>
<evidence type="ECO:0000256" key="1">
    <source>
        <dbReference type="SAM" id="Phobius"/>
    </source>
</evidence>